<dbReference type="InterPro" id="IPR023213">
    <property type="entry name" value="CAT-like_dom_sf"/>
</dbReference>
<sequence>MNEYDEAKQDVQPTDSTMDTTAEAKWDEESALDADGSLLDDSGPDLKSDDGDGNTDDTNSHATDPEVISFDLTPIENNMPQDYIDIAVAFPCPRVSYFEVQRLETERETFRAFYQALQRWPFLAGNIKVVKGAGGDRLTLLHSRGLTRDIVSRLYKIQTPSRDHCEAIVSPHDAPMTSYRSDCFFHHDQDVGNADGFPPVTLQINFKDGMLVLGFSLSRVLFDGLAINNFLRQYLRNTARYRTTHPDMPGTIGPSLDNGYNLPFWDWDQSRTPELPTPSKDLLVHTFYLKADTVSNLRQTIREHDADSQSSCLPTIQDCVFALFWVSIIRARCEAGMLIPSDATSAHVLKPGFSKKPHPWEYIGNSTVDAVATCYATDLAGPFVTWDNHSTPVTDARRLAYAAQLLNTAQQKIDNRYMRKLYGLKQAISPAEDRLASDRALRRHTTSICFEDWTGYASYCSGELPFITDSQPSIFACPDQLKEGTVILLPREDRTSGPEDWPIAVCLSKDDMNVLEDVLDAEDWLDVEDEPRQELKPKVKPQRALKPKVMTEEHGAESTFKLEY</sequence>
<dbReference type="GO" id="GO:0016747">
    <property type="term" value="F:acyltransferase activity, transferring groups other than amino-acyl groups"/>
    <property type="evidence" value="ECO:0007669"/>
    <property type="project" value="TreeGrafter"/>
</dbReference>
<feature type="compositionally biased region" description="Polar residues" evidence="2">
    <location>
        <begin position="11"/>
        <end position="20"/>
    </location>
</feature>
<dbReference type="Gene3D" id="3.30.559.10">
    <property type="entry name" value="Chloramphenicol acetyltransferase-like domain"/>
    <property type="match status" value="2"/>
</dbReference>
<name>A0A9W8WK78_9HYPO</name>
<evidence type="ECO:0000256" key="2">
    <source>
        <dbReference type="SAM" id="MobiDB-lite"/>
    </source>
</evidence>
<keyword evidence="1" id="KW-0808">Transferase</keyword>
<organism evidence="3 4">
    <name type="scientific">Fusarium piperis</name>
    <dbReference type="NCBI Taxonomy" id="1435070"/>
    <lineage>
        <taxon>Eukaryota</taxon>
        <taxon>Fungi</taxon>
        <taxon>Dikarya</taxon>
        <taxon>Ascomycota</taxon>
        <taxon>Pezizomycotina</taxon>
        <taxon>Sordariomycetes</taxon>
        <taxon>Hypocreomycetidae</taxon>
        <taxon>Hypocreales</taxon>
        <taxon>Nectriaceae</taxon>
        <taxon>Fusarium</taxon>
        <taxon>Fusarium solani species complex</taxon>
    </lineage>
</organism>
<dbReference type="PANTHER" id="PTHR31642:SF310">
    <property type="entry name" value="FATTY ALCOHOL:CAFFEOYL-COA ACYLTRANSFERASE"/>
    <property type="match status" value="1"/>
</dbReference>
<dbReference type="OrthoDB" id="1862401at2759"/>
<gene>
    <name evidence="3" type="ORF">N0V84_001980</name>
</gene>
<evidence type="ECO:0000313" key="4">
    <source>
        <dbReference type="Proteomes" id="UP001140502"/>
    </source>
</evidence>
<dbReference type="InterPro" id="IPR050317">
    <property type="entry name" value="Plant_Fungal_Acyltransferase"/>
</dbReference>
<dbReference type="Proteomes" id="UP001140502">
    <property type="component" value="Unassembled WGS sequence"/>
</dbReference>
<dbReference type="EMBL" id="JAPEUR010000022">
    <property type="protein sequence ID" value="KAJ4327591.1"/>
    <property type="molecule type" value="Genomic_DNA"/>
</dbReference>
<evidence type="ECO:0000313" key="3">
    <source>
        <dbReference type="EMBL" id="KAJ4327591.1"/>
    </source>
</evidence>
<protein>
    <submittedName>
        <fullName evidence="3">Uncharacterized protein</fullName>
    </submittedName>
</protein>
<keyword evidence="4" id="KW-1185">Reference proteome</keyword>
<feature type="region of interest" description="Disordered" evidence="2">
    <location>
        <begin position="1"/>
        <end position="66"/>
    </location>
</feature>
<reference evidence="3" key="1">
    <citation type="submission" date="2022-10" db="EMBL/GenBank/DDBJ databases">
        <title>Tapping the CABI collections for fungal endophytes: first genome assemblies for Collariella, Neodidymelliopsis, Ascochyta clinopodiicola, Didymella pomorum, Didymosphaeria variabile, Neocosmospora piperis and Neocucurbitaria cava.</title>
        <authorList>
            <person name="Hill R."/>
        </authorList>
    </citation>
    <scope>NUCLEOTIDE SEQUENCE</scope>
    <source>
        <strain evidence="3">IMI 366586</strain>
    </source>
</reference>
<comment type="caution">
    <text evidence="3">The sequence shown here is derived from an EMBL/GenBank/DDBJ whole genome shotgun (WGS) entry which is preliminary data.</text>
</comment>
<dbReference type="PANTHER" id="PTHR31642">
    <property type="entry name" value="TRICHOTHECENE 3-O-ACETYLTRANSFERASE"/>
    <property type="match status" value="1"/>
</dbReference>
<feature type="compositionally biased region" description="Basic and acidic residues" evidence="2">
    <location>
        <begin position="549"/>
        <end position="564"/>
    </location>
</feature>
<dbReference type="Pfam" id="PF02458">
    <property type="entry name" value="Transferase"/>
    <property type="match status" value="1"/>
</dbReference>
<proteinExistence type="predicted"/>
<accession>A0A9W8WK78</accession>
<feature type="region of interest" description="Disordered" evidence="2">
    <location>
        <begin position="529"/>
        <end position="564"/>
    </location>
</feature>
<dbReference type="AlphaFoldDB" id="A0A9W8WK78"/>
<evidence type="ECO:0000256" key="1">
    <source>
        <dbReference type="ARBA" id="ARBA00022679"/>
    </source>
</evidence>